<name>A0A8H6Q6H9_9EURO</name>
<dbReference type="EMBL" id="JACBAE010001294">
    <property type="protein sequence ID" value="KAF7166983.1"/>
    <property type="molecule type" value="Genomic_DNA"/>
</dbReference>
<dbReference type="Proteomes" id="UP000654922">
    <property type="component" value="Unassembled WGS sequence"/>
</dbReference>
<dbReference type="AlphaFoldDB" id="A0A8H6Q6H9"/>
<organism evidence="2 3">
    <name type="scientific">Aspergillus felis</name>
    <dbReference type="NCBI Taxonomy" id="1287682"/>
    <lineage>
        <taxon>Eukaryota</taxon>
        <taxon>Fungi</taxon>
        <taxon>Dikarya</taxon>
        <taxon>Ascomycota</taxon>
        <taxon>Pezizomycotina</taxon>
        <taxon>Eurotiomycetes</taxon>
        <taxon>Eurotiomycetidae</taxon>
        <taxon>Eurotiales</taxon>
        <taxon>Aspergillaceae</taxon>
        <taxon>Aspergillus</taxon>
        <taxon>Aspergillus subgen. Fumigati</taxon>
    </lineage>
</organism>
<keyword evidence="1" id="KW-0732">Signal</keyword>
<gene>
    <name evidence="2" type="ORF">CNMCM5623_000471</name>
</gene>
<feature type="chain" id="PRO_5034381594" description="Glycosyltransferase family 25 protein" evidence="1">
    <location>
        <begin position="17"/>
        <end position="410"/>
    </location>
</feature>
<accession>A0A8H6Q6H9</accession>
<evidence type="ECO:0000313" key="2">
    <source>
        <dbReference type="EMBL" id="KAF7166983.1"/>
    </source>
</evidence>
<evidence type="ECO:0000313" key="3">
    <source>
        <dbReference type="Proteomes" id="UP000654922"/>
    </source>
</evidence>
<evidence type="ECO:0000256" key="1">
    <source>
        <dbReference type="SAM" id="SignalP"/>
    </source>
</evidence>
<dbReference type="OrthoDB" id="47375at2759"/>
<evidence type="ECO:0008006" key="4">
    <source>
        <dbReference type="Google" id="ProtNLM"/>
    </source>
</evidence>
<feature type="signal peptide" evidence="1">
    <location>
        <begin position="1"/>
        <end position="16"/>
    </location>
</feature>
<proteinExistence type="predicted"/>
<protein>
    <recommendedName>
        <fullName evidence="4">Glycosyltransferase family 25 protein</fullName>
    </recommendedName>
</protein>
<comment type="caution">
    <text evidence="2">The sequence shown here is derived from an EMBL/GenBank/DDBJ whole genome shotgun (WGS) entry which is preliminary data.</text>
</comment>
<sequence length="410" mass="44010">MKLSIIALAFIGSAVAAPAVSTPTPSSTPAASSSYAASSTHKASSTASPWATPTSQPDCDIQHVGDNGKHLAAVEADGAAEAGPDVVSAADAVSRTVGVVIVVLVDPDTEVDEVDVVVEEEEFQTILTLSAGPSWRTRGLLAAANLTGLQIQIPKQPPIDPDLVNAFQNLGGEGSPHPNHGASIAWLAHLDLIKYVIQSDLETALIIEDDVDWDRAIRDQMVGIAGAIRSLTKVNEAESAPYGRSWDLLWIGHCGEYWDGTLETVMFDDPTAYPISIYQGWAQKYLKDLPDYKRAIYRSFNPVCSFAYAVSREGARKVLELVGGAKDEAFDVAVMRNCKLGKLNCISIVPEVIHQYFPAQSFGVKSLVDIGNGEKPGPDDEKFENVMGSTENILESARCSALWDKKCPRV</sequence>
<reference evidence="2" key="1">
    <citation type="submission" date="2020-06" db="EMBL/GenBank/DDBJ databases">
        <title>Draft genome sequences of strains closely related to Aspergillus parafelis and Aspergillus hiratsukae.</title>
        <authorList>
            <person name="Dos Santos R.A.C."/>
            <person name="Rivero-Menendez O."/>
            <person name="Steenwyk J.L."/>
            <person name="Mead M.E."/>
            <person name="Goldman G.H."/>
            <person name="Alastruey-Izquierdo A."/>
            <person name="Rokas A."/>
        </authorList>
    </citation>
    <scope>NUCLEOTIDE SEQUENCE</scope>
    <source>
        <strain evidence="2">CNM-CM5623</strain>
    </source>
</reference>